<dbReference type="Proteomes" id="UP001158576">
    <property type="component" value="Chromosome PAR"/>
</dbReference>
<proteinExistence type="predicted"/>
<keyword evidence="3" id="KW-1185">Reference proteome</keyword>
<organism evidence="2 3">
    <name type="scientific">Oikopleura dioica</name>
    <name type="common">Tunicate</name>
    <dbReference type="NCBI Taxonomy" id="34765"/>
    <lineage>
        <taxon>Eukaryota</taxon>
        <taxon>Metazoa</taxon>
        <taxon>Chordata</taxon>
        <taxon>Tunicata</taxon>
        <taxon>Appendicularia</taxon>
        <taxon>Copelata</taxon>
        <taxon>Oikopleuridae</taxon>
        <taxon>Oikopleura</taxon>
    </lineage>
</organism>
<feature type="signal peptide" evidence="1">
    <location>
        <begin position="1"/>
        <end position="15"/>
    </location>
</feature>
<keyword evidence="1" id="KW-0732">Signal</keyword>
<accession>A0ABN7RH34</accession>
<gene>
    <name evidence="2" type="ORF">OKIOD_LOCUS231</name>
</gene>
<evidence type="ECO:0000256" key="1">
    <source>
        <dbReference type="SAM" id="SignalP"/>
    </source>
</evidence>
<reference evidence="2 3" key="1">
    <citation type="submission" date="2021-04" db="EMBL/GenBank/DDBJ databases">
        <authorList>
            <person name="Bliznina A."/>
        </authorList>
    </citation>
    <scope>NUCLEOTIDE SEQUENCE [LARGE SCALE GENOMIC DNA]</scope>
</reference>
<protein>
    <submittedName>
        <fullName evidence="2">Oidioi.mRNA.OKI2018_I69.PAR.g8673.t1.cds</fullName>
    </submittedName>
</protein>
<dbReference type="EMBL" id="OU015568">
    <property type="protein sequence ID" value="CAG5077285.1"/>
    <property type="molecule type" value="Genomic_DNA"/>
</dbReference>
<feature type="chain" id="PRO_5047362152" evidence="1">
    <location>
        <begin position="16"/>
        <end position="95"/>
    </location>
</feature>
<evidence type="ECO:0000313" key="2">
    <source>
        <dbReference type="EMBL" id="CAG5077285.1"/>
    </source>
</evidence>
<name>A0ABN7RH34_OIKDI</name>
<evidence type="ECO:0000313" key="3">
    <source>
        <dbReference type="Proteomes" id="UP001158576"/>
    </source>
</evidence>
<sequence>MKLFAFSLAVIGANASFNPFGQAHSHQVRSVSDSEPDFDDFMLSMNAMINDLSKGGRVPSWLEDNGTGVYKRSSGRPAGTGFDEDAIKAAFFRNL</sequence>